<evidence type="ECO:0000256" key="3">
    <source>
        <dbReference type="ARBA" id="ARBA00023015"/>
    </source>
</evidence>
<accession>A0A4U0VLR9</accession>
<comment type="subcellular location">
    <subcellularLocation>
        <location evidence="1">Nucleus</location>
    </subcellularLocation>
</comment>
<evidence type="ECO:0000313" key="10">
    <source>
        <dbReference type="Proteomes" id="UP000308768"/>
    </source>
</evidence>
<evidence type="ECO:0000256" key="8">
    <source>
        <dbReference type="SAM" id="Phobius"/>
    </source>
</evidence>
<dbReference type="STRING" id="331657.A0A4U0VLR9"/>
<evidence type="ECO:0000256" key="5">
    <source>
        <dbReference type="ARBA" id="ARBA00023163"/>
    </source>
</evidence>
<dbReference type="CDD" id="cd12148">
    <property type="entry name" value="fungal_TF_MHR"/>
    <property type="match status" value="1"/>
</dbReference>
<evidence type="ECO:0000256" key="2">
    <source>
        <dbReference type="ARBA" id="ARBA00022833"/>
    </source>
</evidence>
<keyword evidence="2" id="KW-0862">Zinc</keyword>
<dbReference type="AlphaFoldDB" id="A0A4U0VLR9"/>
<keyword evidence="8" id="KW-1133">Transmembrane helix</keyword>
<feature type="transmembrane region" description="Helical" evidence="8">
    <location>
        <begin position="252"/>
        <end position="273"/>
    </location>
</feature>
<dbReference type="OrthoDB" id="422427at2759"/>
<keyword evidence="4" id="KW-0238">DNA-binding</keyword>
<proteinExistence type="predicted"/>
<name>A0A4U0VLR9_9PEZI</name>
<keyword evidence="10" id="KW-1185">Reference proteome</keyword>
<keyword evidence="6" id="KW-0539">Nucleus</keyword>
<comment type="caution">
    <text evidence="9">The sequence shown here is derived from an EMBL/GenBank/DDBJ whole genome shotgun (WGS) entry which is preliminary data.</text>
</comment>
<feature type="region of interest" description="Disordered" evidence="7">
    <location>
        <begin position="316"/>
        <end position="390"/>
    </location>
</feature>
<feature type="compositionally biased region" description="Basic and acidic residues" evidence="7">
    <location>
        <begin position="316"/>
        <end position="331"/>
    </location>
</feature>
<evidence type="ECO:0000256" key="7">
    <source>
        <dbReference type="SAM" id="MobiDB-lite"/>
    </source>
</evidence>
<organism evidence="9 10">
    <name type="scientific">Cryomyces minteri</name>
    <dbReference type="NCBI Taxonomy" id="331657"/>
    <lineage>
        <taxon>Eukaryota</taxon>
        <taxon>Fungi</taxon>
        <taxon>Dikarya</taxon>
        <taxon>Ascomycota</taxon>
        <taxon>Pezizomycotina</taxon>
        <taxon>Dothideomycetes</taxon>
        <taxon>Dothideomycetes incertae sedis</taxon>
        <taxon>Cryomyces</taxon>
    </lineage>
</organism>
<keyword evidence="8" id="KW-0472">Membrane</keyword>
<evidence type="ECO:0000256" key="4">
    <source>
        <dbReference type="ARBA" id="ARBA00023125"/>
    </source>
</evidence>
<dbReference type="InterPro" id="IPR051711">
    <property type="entry name" value="Stress_Response_Reg"/>
</dbReference>
<evidence type="ECO:0000313" key="9">
    <source>
        <dbReference type="EMBL" id="TKA50103.1"/>
    </source>
</evidence>
<reference evidence="9 10" key="1">
    <citation type="submission" date="2017-03" db="EMBL/GenBank/DDBJ databases">
        <title>Genomes of endolithic fungi from Antarctica.</title>
        <authorList>
            <person name="Coleine C."/>
            <person name="Masonjones S."/>
            <person name="Stajich J.E."/>
        </authorList>
    </citation>
    <scope>NUCLEOTIDE SEQUENCE [LARGE SCALE GENOMIC DNA]</scope>
    <source>
        <strain evidence="9 10">CCFEE 5187</strain>
    </source>
</reference>
<sequence length="390" mass="43747">MLPTKELVLRRVRIAFDQALCLMQFMDAATVEVHINRIYEMETEDYTKEDRKFLALIYALLALGTRFMKDKSGNGQKDNVQTSSKGEIDFNRPLPTPFEANSRPSDVDDPFSTVAATEAHAELISIMARAVASIHPIHRPDYGDSGFYRVKHCQIADIEIELDSWFHNLPQVPNVGQPEEGHFTRNQLLLRLAYGHVQMVLYRPFLHHVVRDVPGSVFHYRSYACGSACVKAAMQVIWVAEALDTRGYLHEAYWFTVLILSAATTSLLVFILGNKGDPTIKESVQAVANAKSILARLAERSPTAKQCLSSLKELGDLTDRSNEDPASDHADGMSWSQHFGTGHEVGAQLPNPSDEQPAEDRPNQQAEQDSHDHQLQAIIYPRLQPYLDPV</sequence>
<dbReference type="PANTHER" id="PTHR47540:SF1">
    <property type="entry name" value="ACTIVATOR OF STRESS GENES 1-RELATED"/>
    <property type="match status" value="1"/>
</dbReference>
<dbReference type="EMBL" id="NAJN01002658">
    <property type="protein sequence ID" value="TKA50103.1"/>
    <property type="molecule type" value="Genomic_DNA"/>
</dbReference>
<gene>
    <name evidence="9" type="ORF">B0A49_11258</name>
</gene>
<keyword evidence="8" id="KW-0812">Transmembrane</keyword>
<dbReference type="GO" id="GO:0045944">
    <property type="term" value="P:positive regulation of transcription by RNA polymerase II"/>
    <property type="evidence" value="ECO:0007669"/>
    <property type="project" value="TreeGrafter"/>
</dbReference>
<dbReference type="PANTHER" id="PTHR47540">
    <property type="entry name" value="THIAMINE REPRESSIBLE GENES REGULATORY PROTEIN THI5"/>
    <property type="match status" value="1"/>
</dbReference>
<dbReference type="GO" id="GO:0005634">
    <property type="term" value="C:nucleus"/>
    <property type="evidence" value="ECO:0007669"/>
    <property type="project" value="UniProtKB-SubCell"/>
</dbReference>
<evidence type="ECO:0008006" key="11">
    <source>
        <dbReference type="Google" id="ProtNLM"/>
    </source>
</evidence>
<keyword evidence="5" id="KW-0804">Transcription</keyword>
<dbReference type="Proteomes" id="UP000308768">
    <property type="component" value="Unassembled WGS sequence"/>
</dbReference>
<evidence type="ECO:0000256" key="6">
    <source>
        <dbReference type="ARBA" id="ARBA00023242"/>
    </source>
</evidence>
<feature type="region of interest" description="Disordered" evidence="7">
    <location>
        <begin position="72"/>
        <end position="106"/>
    </location>
</feature>
<evidence type="ECO:0000256" key="1">
    <source>
        <dbReference type="ARBA" id="ARBA00004123"/>
    </source>
</evidence>
<feature type="compositionally biased region" description="Basic and acidic residues" evidence="7">
    <location>
        <begin position="358"/>
        <end position="374"/>
    </location>
</feature>
<protein>
    <recommendedName>
        <fullName evidence="11">Transcription factor domain-containing protein</fullName>
    </recommendedName>
</protein>
<feature type="compositionally biased region" description="Polar residues" evidence="7">
    <location>
        <begin position="73"/>
        <end position="85"/>
    </location>
</feature>
<dbReference type="GO" id="GO:0043565">
    <property type="term" value="F:sequence-specific DNA binding"/>
    <property type="evidence" value="ECO:0007669"/>
    <property type="project" value="TreeGrafter"/>
</dbReference>
<keyword evidence="3" id="KW-0805">Transcription regulation</keyword>